<comment type="caution">
    <text evidence="1">The sequence shown here is derived from an EMBL/GenBank/DDBJ whole genome shotgun (WGS) entry which is preliminary data.</text>
</comment>
<sequence>MRKIHTDLLFYKIHKMTAEPNDYVCWAIGLLENNQTSPSLLMLASLRTRINPFEVENYFHRAVRELAIQRPTIEACNIQVTRCLLSKIVEENEKAFDHASTLYQVLRDDFPDADSATWFALSELIDDYRYGDNSEKLTEDELIRRIVEKAKEQLDAMDRE</sequence>
<reference evidence="1 2" key="1">
    <citation type="submission" date="2023-06" db="EMBL/GenBank/DDBJ databases">
        <title>Sporosarcina sp. nov., isolated from Korean traditional fermented seafood 'Jeotgal'.</title>
        <authorList>
            <person name="Yang A.I."/>
            <person name="Shin N.-R."/>
        </authorList>
    </citation>
    <scope>NUCLEOTIDE SEQUENCE [LARGE SCALE GENOMIC DNA]</scope>
    <source>
        <strain evidence="1 2">KCTC13119</strain>
    </source>
</reference>
<organism evidence="1 2">
    <name type="scientific">Sporosarcina saromensis</name>
    <dbReference type="NCBI Taxonomy" id="359365"/>
    <lineage>
        <taxon>Bacteria</taxon>
        <taxon>Bacillati</taxon>
        <taxon>Bacillota</taxon>
        <taxon>Bacilli</taxon>
        <taxon>Bacillales</taxon>
        <taxon>Caryophanaceae</taxon>
        <taxon>Sporosarcina</taxon>
    </lineage>
</organism>
<name>A0ABU4G8F8_9BACL</name>
<dbReference type="Proteomes" id="UP001282284">
    <property type="component" value="Unassembled WGS sequence"/>
</dbReference>
<proteinExistence type="predicted"/>
<dbReference type="EMBL" id="JAUBDI010000006">
    <property type="protein sequence ID" value="MDW0113262.1"/>
    <property type="molecule type" value="Genomic_DNA"/>
</dbReference>
<protein>
    <submittedName>
        <fullName evidence="1">Uncharacterized protein</fullName>
    </submittedName>
</protein>
<evidence type="ECO:0000313" key="1">
    <source>
        <dbReference type="EMBL" id="MDW0113262.1"/>
    </source>
</evidence>
<evidence type="ECO:0000313" key="2">
    <source>
        <dbReference type="Proteomes" id="UP001282284"/>
    </source>
</evidence>
<gene>
    <name evidence="1" type="ORF">QT711_08680</name>
</gene>
<accession>A0ABU4G8F8</accession>
<keyword evidence="2" id="KW-1185">Reference proteome</keyword>